<dbReference type="SUPFAM" id="SSF53474">
    <property type="entry name" value="alpha/beta-Hydrolases"/>
    <property type="match status" value="1"/>
</dbReference>
<evidence type="ECO:0000256" key="2">
    <source>
        <dbReference type="ARBA" id="ARBA00022801"/>
    </source>
</evidence>
<keyword evidence="6" id="KW-1185">Reference proteome</keyword>
<name>A0A409WWG8_PSICY</name>
<sequence length="759" mass="83816">MLSEQTMRRLIARRSPQPFFWARSNYRDDTHSLRISFCPRALQSSTPGVRRKWSEFHPRPSRETCSVRSSASTHAASHDTLHVRRFFKPDADRALWKSAAPGVVVLNSADDGIAHSWARASVVGQLAVESDTGYLRHINTDQTARAVLRIVEAHGRSKIRYWRFSYGSVLGVTFAAMSTGFDGSVVLTEFSVSKYVRAYFVDGTLPEPGTLVPSKELKWQACFPKRQCARLIVPLNHSEPEGAEAVIALIRKPALIPSTSKFYRGPILFNPGGPGGSGVDLIQGANGDLLSIIVGPRFDVIGFDPRGIARSTPRASFFKTDVERTLWSQIGPVLANSSEEGISRTLARSRVLGQLAAENDYGYLRHINTDQTARDMLRIVEAHGRTKIQYWGFSYGSVLGATFAAMFPDKIERLVIDGVVDSEDYYATLWSKNLLDTDKAMDSFFTGCAEAGPHGCPFWAPTPDDIYRNLTKLYDNLRSHPRPIRTETKYGIIDYSLLRAVVFSALYSPYASFKFLADGLADLAAGKGAVIFDKVSPPPYQCKCDPSKGLFDGVIDAQTAILCNDGDDVPGDLKSSEDYFKAVIEGSSWSEIWARIRLGCVTLQHQYQPSHIIGGKYRRSGDSFMGNMEAELRITVSAKKMSTGFKDSVVLTQNSAGHCSVSAPSLCTQRYIRQYFVGGTLPKHGTVCEPIGTPFPIFGLDRLYSDNIQESLTVNLTDDEQGIFAAVSELSQRPIIPLPFLLPGIHVPQIAHSDGRDCH</sequence>
<reference evidence="5 6" key="1">
    <citation type="journal article" date="2018" name="Evol. Lett.">
        <title>Horizontal gene cluster transfer increased hallucinogenic mushroom diversity.</title>
        <authorList>
            <person name="Reynolds H.T."/>
            <person name="Vijayakumar V."/>
            <person name="Gluck-Thaler E."/>
            <person name="Korotkin H.B."/>
            <person name="Matheny P.B."/>
            <person name="Slot J.C."/>
        </authorList>
    </citation>
    <scope>NUCLEOTIDE SEQUENCE [LARGE SCALE GENOMIC DNA]</scope>
    <source>
        <strain evidence="5 6">2631</strain>
    </source>
</reference>
<organism evidence="5 6">
    <name type="scientific">Psilocybe cyanescens</name>
    <dbReference type="NCBI Taxonomy" id="93625"/>
    <lineage>
        <taxon>Eukaryota</taxon>
        <taxon>Fungi</taxon>
        <taxon>Dikarya</taxon>
        <taxon>Basidiomycota</taxon>
        <taxon>Agaricomycotina</taxon>
        <taxon>Agaricomycetes</taxon>
        <taxon>Agaricomycetidae</taxon>
        <taxon>Agaricales</taxon>
        <taxon>Agaricineae</taxon>
        <taxon>Strophariaceae</taxon>
        <taxon>Psilocybe</taxon>
    </lineage>
</organism>
<dbReference type="InParanoid" id="A0A409WWG8"/>
<evidence type="ECO:0000259" key="3">
    <source>
        <dbReference type="Pfam" id="PF00561"/>
    </source>
</evidence>
<dbReference type="PANTHER" id="PTHR43248">
    <property type="entry name" value="2-SUCCINYL-6-HYDROXY-2,4-CYCLOHEXADIENE-1-CARBOXYLATE SYNTHASE"/>
    <property type="match status" value="1"/>
</dbReference>
<keyword evidence="2" id="KW-0378">Hydrolase</keyword>
<comment type="caution">
    <text evidence="5">The sequence shown here is derived from an EMBL/GenBank/DDBJ whole genome shotgun (WGS) entry which is preliminary data.</text>
</comment>
<evidence type="ECO:0000313" key="6">
    <source>
        <dbReference type="Proteomes" id="UP000283269"/>
    </source>
</evidence>
<dbReference type="STRING" id="93625.A0A409WWG8"/>
<feature type="domain" description="AB hydrolase-1" evidence="3">
    <location>
        <begin position="266"/>
        <end position="450"/>
    </location>
</feature>
<protein>
    <recommendedName>
        <fullName evidence="7">AB hydrolase-1 domain-containing protein</fullName>
    </recommendedName>
</protein>
<dbReference type="InterPro" id="IPR000073">
    <property type="entry name" value="AB_hydrolase_1"/>
</dbReference>
<evidence type="ECO:0000313" key="5">
    <source>
        <dbReference type="EMBL" id="PPQ82837.1"/>
    </source>
</evidence>
<evidence type="ECO:0000256" key="1">
    <source>
        <dbReference type="ARBA" id="ARBA00010088"/>
    </source>
</evidence>
<dbReference type="InterPro" id="IPR013595">
    <property type="entry name" value="Pept_S33_TAP-like_C"/>
</dbReference>
<dbReference type="InterPro" id="IPR029058">
    <property type="entry name" value="AB_hydrolase_fold"/>
</dbReference>
<dbReference type="PANTHER" id="PTHR43248:SF25">
    <property type="entry name" value="AB HYDROLASE-1 DOMAIN-CONTAINING PROTEIN-RELATED"/>
    <property type="match status" value="1"/>
</dbReference>
<dbReference type="Gene3D" id="3.40.50.1820">
    <property type="entry name" value="alpha/beta hydrolase"/>
    <property type="match status" value="1"/>
</dbReference>
<dbReference type="Pfam" id="PF00561">
    <property type="entry name" value="Abhydrolase_1"/>
    <property type="match status" value="1"/>
</dbReference>
<dbReference type="AlphaFoldDB" id="A0A409WWG8"/>
<accession>A0A409WWG8</accession>
<dbReference type="EMBL" id="NHYD01003092">
    <property type="protein sequence ID" value="PPQ82837.1"/>
    <property type="molecule type" value="Genomic_DNA"/>
</dbReference>
<dbReference type="Proteomes" id="UP000283269">
    <property type="component" value="Unassembled WGS sequence"/>
</dbReference>
<dbReference type="InterPro" id="IPR051601">
    <property type="entry name" value="Serine_prot/Carboxylest_S33"/>
</dbReference>
<dbReference type="Pfam" id="PF08386">
    <property type="entry name" value="Abhydrolase_4"/>
    <property type="match status" value="1"/>
</dbReference>
<evidence type="ECO:0000259" key="4">
    <source>
        <dbReference type="Pfam" id="PF08386"/>
    </source>
</evidence>
<gene>
    <name evidence="5" type="ORF">CVT25_009212</name>
</gene>
<comment type="similarity">
    <text evidence="1">Belongs to the peptidase S33 family.</text>
</comment>
<dbReference type="OrthoDB" id="425534at2759"/>
<dbReference type="GO" id="GO:0016787">
    <property type="term" value="F:hydrolase activity"/>
    <property type="evidence" value="ECO:0007669"/>
    <property type="project" value="UniProtKB-KW"/>
</dbReference>
<feature type="domain" description="Peptidase S33 tripeptidyl aminopeptidase-like C-terminal" evidence="4">
    <location>
        <begin position="637"/>
        <end position="688"/>
    </location>
</feature>
<evidence type="ECO:0008006" key="7">
    <source>
        <dbReference type="Google" id="ProtNLM"/>
    </source>
</evidence>
<proteinExistence type="inferred from homology"/>